<dbReference type="EMBL" id="CM040454">
    <property type="protein sequence ID" value="MCI4374474.1"/>
    <property type="molecule type" value="Genomic_DNA"/>
</dbReference>
<name>A0ACC5W600_PANGG</name>
<reference evidence="1 2" key="1">
    <citation type="journal article" date="2022" name="bioRxiv">
        <title>An ancient truncated duplication of the anti-Mullerian hormone receptor type 2 gene is a potential conserved master sex determinant in the Pangasiidae catfish family.</title>
        <authorList>
            <person name="Wen M."/>
            <person name="Pan Q."/>
            <person name="Jouanno E."/>
            <person name="Montfort J."/>
            <person name="Zahm M."/>
            <person name="Cabau C."/>
            <person name="Klopp C."/>
            <person name="Iampietro C."/>
            <person name="Roques C."/>
            <person name="Bouchez O."/>
            <person name="Castinel A."/>
            <person name="Donnadieu C."/>
            <person name="Parrinello H."/>
            <person name="Poncet C."/>
            <person name="Belmonte E."/>
            <person name="Gautier V."/>
            <person name="Avarre J.-C."/>
            <person name="Dugue R."/>
            <person name="Gustiano R."/>
            <person name="Ha T.T.T."/>
            <person name="Campet M."/>
            <person name="Sriphairoj K."/>
            <person name="Ribolli J."/>
            <person name="de Almeida F.L."/>
            <person name="Desvignes T."/>
            <person name="Postlethwait J.H."/>
            <person name="Bucao C.F."/>
            <person name="Robinson-Rechavi M."/>
            <person name="Bobe J."/>
            <person name="Herpin A."/>
            <person name="Guiguen Y."/>
        </authorList>
    </citation>
    <scope>NUCLEOTIDE SEQUENCE [LARGE SCALE GENOMIC DNA]</scope>
    <source>
        <strain evidence="1">YG-Dec2019</strain>
    </source>
</reference>
<evidence type="ECO:0000313" key="2">
    <source>
        <dbReference type="Proteomes" id="UP000829447"/>
    </source>
</evidence>
<evidence type="ECO:0000313" key="1">
    <source>
        <dbReference type="EMBL" id="MCI4374474.1"/>
    </source>
</evidence>
<dbReference type="Proteomes" id="UP000829447">
    <property type="component" value="Linkage Group LG1"/>
</dbReference>
<proteinExistence type="predicted"/>
<comment type="caution">
    <text evidence="1">The sequence shown here is derived from an EMBL/GenBank/DDBJ whole genome shotgun (WGS) entry which is preliminary data.</text>
</comment>
<gene>
    <name evidence="1" type="ORF">PGIGA_G00006470</name>
</gene>
<protein>
    <submittedName>
        <fullName evidence="1">Uncharacterized protein</fullName>
    </submittedName>
</protein>
<organism evidence="1 2">
    <name type="scientific">Pangasianodon gigas</name>
    <name type="common">Mekong giant catfish</name>
    <name type="synonym">Pangasius gigas</name>
    <dbReference type="NCBI Taxonomy" id="30993"/>
    <lineage>
        <taxon>Eukaryota</taxon>
        <taxon>Metazoa</taxon>
        <taxon>Chordata</taxon>
        <taxon>Craniata</taxon>
        <taxon>Vertebrata</taxon>
        <taxon>Euteleostomi</taxon>
        <taxon>Actinopterygii</taxon>
        <taxon>Neopterygii</taxon>
        <taxon>Teleostei</taxon>
        <taxon>Ostariophysi</taxon>
        <taxon>Siluriformes</taxon>
        <taxon>Pangasiidae</taxon>
        <taxon>Pangasianodon</taxon>
    </lineage>
</organism>
<sequence length="168" mass="19348">MKVVWALIFLAVCAVLVVAFQAIQQEINIRRMRKIIILNTEDVKTKEDEILSSKEAMQKLTKELLPLDNQKNQMTKTMEELGKQKESSEQNLNTCRTQKTDAEQKKSERTSAIDTLKTNQNAEIQKVQEEIQSLQKQILDRDTKICSYVDKEREEGRTLCADKMAASK</sequence>
<keyword evidence="2" id="KW-1185">Reference proteome</keyword>
<accession>A0ACC5W600</accession>